<proteinExistence type="predicted"/>
<organism evidence="1 2">
    <name type="scientific">Rhizobium esperanzae</name>
    <dbReference type="NCBI Taxonomy" id="1967781"/>
    <lineage>
        <taxon>Bacteria</taxon>
        <taxon>Pseudomonadati</taxon>
        <taxon>Pseudomonadota</taxon>
        <taxon>Alphaproteobacteria</taxon>
        <taxon>Hyphomicrobiales</taxon>
        <taxon>Rhizobiaceae</taxon>
        <taxon>Rhizobium/Agrobacterium group</taxon>
        <taxon>Rhizobium</taxon>
    </lineage>
</organism>
<sequence length="69" mass="7583">MSSRFDAFLDLSVELTAVSRFDLLGGGLAELSTRSTRWSGARSPTRCSPPFVTLPHPFSSTSVHQRQKT</sequence>
<evidence type="ECO:0000313" key="1">
    <source>
        <dbReference type="EMBL" id="MBB4441481.1"/>
    </source>
</evidence>
<comment type="caution">
    <text evidence="1">The sequence shown here is derived from an EMBL/GenBank/DDBJ whole genome shotgun (WGS) entry which is preliminary data.</text>
</comment>
<dbReference type="Proteomes" id="UP000533724">
    <property type="component" value="Unassembled WGS sequence"/>
</dbReference>
<evidence type="ECO:0000313" key="2">
    <source>
        <dbReference type="Proteomes" id="UP000533724"/>
    </source>
</evidence>
<gene>
    <name evidence="1" type="ORF">GGE15_004770</name>
</gene>
<protein>
    <submittedName>
        <fullName evidence="1">Uncharacterized protein</fullName>
    </submittedName>
</protein>
<dbReference type="EMBL" id="JACIHI010000012">
    <property type="protein sequence ID" value="MBB4441481.1"/>
    <property type="molecule type" value="Genomic_DNA"/>
</dbReference>
<dbReference type="AlphaFoldDB" id="A0A7W6UQC7"/>
<accession>A0A7W6UQC7</accession>
<reference evidence="1 2" key="1">
    <citation type="submission" date="2020-08" db="EMBL/GenBank/DDBJ databases">
        <title>Genomic Encyclopedia of Type Strains, Phase IV (KMG-V): Genome sequencing to study the core and pangenomes of soil and plant-associated prokaryotes.</title>
        <authorList>
            <person name="Whitman W."/>
        </authorList>
    </citation>
    <scope>NUCLEOTIDE SEQUENCE [LARGE SCALE GENOMIC DNA]</scope>
    <source>
        <strain evidence="1 2">SEMIA 414</strain>
    </source>
</reference>
<name>A0A7W6UQC7_9HYPH</name>